<sequence>MAAKLEIILFYNEEINRCEVTWSSDLSADPAPKEKIELEKLKNTLRGVLESGIPHGQVH</sequence>
<proteinExistence type="predicted"/>
<gene>
    <name evidence="1" type="ORF">XBO1_2400015</name>
</gene>
<evidence type="ECO:0000313" key="1">
    <source>
        <dbReference type="EMBL" id="CDH06714.1"/>
    </source>
</evidence>
<reference evidence="1" key="1">
    <citation type="submission" date="2013-07" db="EMBL/GenBank/DDBJ databases">
        <title>Sub-species coevolution in mutualistic symbiosis.</title>
        <authorList>
            <person name="Murfin K."/>
            <person name="Klassen J."/>
            <person name="Lee M."/>
            <person name="Forst S."/>
            <person name="Stock P."/>
            <person name="Goodrich-Blair H."/>
        </authorList>
    </citation>
    <scope>NUCLEOTIDE SEQUENCE [LARGE SCALE GENOMIC DNA]</scope>
    <source>
        <strain evidence="1">Oregonense</strain>
    </source>
</reference>
<protein>
    <submittedName>
        <fullName evidence="1">Uncharacterized protein</fullName>
    </submittedName>
</protein>
<name>A0A077P7D2_XENBV</name>
<dbReference type="Proteomes" id="UP000028483">
    <property type="component" value="Unassembled WGS sequence"/>
</dbReference>
<dbReference type="EMBL" id="CBSX010000158">
    <property type="protein sequence ID" value="CDH06714.1"/>
    <property type="molecule type" value="Genomic_DNA"/>
</dbReference>
<dbReference type="RefSeq" id="WP_038258068.1">
    <property type="nucleotide sequence ID" value="NZ_CAWLUU010000210.1"/>
</dbReference>
<accession>A0A077P7D2</accession>
<organism evidence="1">
    <name type="scientific">Xenorhabdus bovienii str. oregonense</name>
    <dbReference type="NCBI Taxonomy" id="1398202"/>
    <lineage>
        <taxon>Bacteria</taxon>
        <taxon>Pseudomonadati</taxon>
        <taxon>Pseudomonadota</taxon>
        <taxon>Gammaproteobacteria</taxon>
        <taxon>Enterobacterales</taxon>
        <taxon>Morganellaceae</taxon>
        <taxon>Xenorhabdus</taxon>
    </lineage>
</organism>
<comment type="caution">
    <text evidence="1">The sequence shown here is derived from an EMBL/GenBank/DDBJ whole genome shotgun (WGS) entry which is preliminary data.</text>
</comment>
<dbReference type="AlphaFoldDB" id="A0A077P7D2"/>
<dbReference type="HOGENOM" id="CLU_2959848_0_0_6"/>